<keyword evidence="8 9" id="KW-0238">DNA-binding</keyword>
<dbReference type="GO" id="GO:0006260">
    <property type="term" value="P:DNA replication"/>
    <property type="evidence" value="ECO:0007669"/>
    <property type="project" value="UniProtKB-UniRule"/>
</dbReference>
<comment type="similarity">
    <text evidence="2 9 10">Belongs to the RecF family.</text>
</comment>
<evidence type="ECO:0000256" key="8">
    <source>
        <dbReference type="ARBA" id="ARBA00023125"/>
    </source>
</evidence>
<dbReference type="InterPro" id="IPR018078">
    <property type="entry name" value="DNA-binding_RecF_CS"/>
</dbReference>
<dbReference type="Gene3D" id="3.40.50.300">
    <property type="entry name" value="P-loop containing nucleotide triphosphate hydrolases"/>
    <property type="match status" value="1"/>
</dbReference>
<dbReference type="InterPro" id="IPR027417">
    <property type="entry name" value="P-loop_NTPase"/>
</dbReference>
<proteinExistence type="inferred from homology"/>
<evidence type="ECO:0000256" key="3">
    <source>
        <dbReference type="ARBA" id="ARBA00020170"/>
    </source>
</evidence>
<evidence type="ECO:0000256" key="7">
    <source>
        <dbReference type="ARBA" id="ARBA00022840"/>
    </source>
</evidence>
<dbReference type="InParanoid" id="W0DU64"/>
<evidence type="ECO:0000256" key="5">
    <source>
        <dbReference type="ARBA" id="ARBA00022705"/>
    </source>
</evidence>
<organism evidence="12 13">
    <name type="scientific">Thiomicrospira aerophila AL3</name>
    <dbReference type="NCBI Taxonomy" id="717772"/>
    <lineage>
        <taxon>Bacteria</taxon>
        <taxon>Pseudomonadati</taxon>
        <taxon>Pseudomonadota</taxon>
        <taxon>Gammaproteobacteria</taxon>
        <taxon>Thiotrichales</taxon>
        <taxon>Piscirickettsiaceae</taxon>
        <taxon>Thiomicrospira</taxon>
    </lineage>
</organism>
<dbReference type="KEGG" id="tao:THIAE_10460"/>
<gene>
    <name evidence="9" type="primary">recF</name>
    <name evidence="12" type="ORF">THIAE_10460</name>
</gene>
<sequence>MGVLKCAIFIHLGKIVFSMARIHRLSLQHFRNLTQLDWTLDAGQNILVGDNAAGKTALIEALWFLASGRSFRANQPKQLIQQDHSQFTLFCEVAHQSTTHRLGLSRDANQTDIHLDGQKNTPQSALSQCLPLQLLTPESHQLLTEGPKARRRYLDWGCFYHYPEFIAHWRSYQRALKQRNMALKQHRPQDEVALWDKSLIQSGTAVNQIRQDYLEKLEPILHDFAEYLMPRFNQQHRLTLNFYPGWSAQTGGDFAQSLQQHLVKDRQLGFTQYGPHRMDIRIKVDQQDALLRLSRGQQKLLVCSLLLAQAQYLAEQTGESVIMLIDDLPAELDETHRYKLLNLLQEMQIQHLVTTTAIELIPNIDKGSRQTFLLQQGQLSQQA</sequence>
<dbReference type="InterPro" id="IPR042174">
    <property type="entry name" value="RecF_2"/>
</dbReference>
<keyword evidence="9 10" id="KW-0234">DNA repair</keyword>
<dbReference type="GO" id="GO:0005524">
    <property type="term" value="F:ATP binding"/>
    <property type="evidence" value="ECO:0007669"/>
    <property type="project" value="UniProtKB-UniRule"/>
</dbReference>
<comment type="function">
    <text evidence="9 10">The RecF protein is involved in DNA metabolism; it is required for DNA replication and normal SOS inducibility. RecF binds preferentially to single-stranded, linear DNA. It also seems to bind ATP.</text>
</comment>
<evidence type="ECO:0000256" key="10">
    <source>
        <dbReference type="RuleBase" id="RU000578"/>
    </source>
</evidence>
<reference evidence="12 13" key="1">
    <citation type="submission" date="2013-12" db="EMBL/GenBank/DDBJ databases">
        <authorList>
            <consortium name="DOE Joint Genome Institute"/>
            <person name="Kappler U."/>
            <person name="Huntemann M."/>
            <person name="Han J."/>
            <person name="Chen A."/>
            <person name="Kyrpides N."/>
            <person name="Mavromatis K."/>
            <person name="Markowitz V."/>
            <person name="Palaniappan K."/>
            <person name="Ivanova N."/>
            <person name="Schaumberg A."/>
            <person name="Pati A."/>
            <person name="Liolios K."/>
            <person name="Nordberg H.P."/>
            <person name="Cantor M.N."/>
            <person name="Hua S.X."/>
            <person name="Woyke T."/>
        </authorList>
    </citation>
    <scope>NUCLEOTIDE SEQUENCE [LARGE SCALE GENOMIC DNA]</scope>
    <source>
        <strain evidence="13">AL2</strain>
    </source>
</reference>
<keyword evidence="7 9" id="KW-0067">ATP-binding</keyword>
<accession>W0DU64</accession>
<dbReference type="GO" id="GO:0000731">
    <property type="term" value="P:DNA synthesis involved in DNA repair"/>
    <property type="evidence" value="ECO:0007669"/>
    <property type="project" value="TreeGrafter"/>
</dbReference>
<dbReference type="GO" id="GO:0006302">
    <property type="term" value="P:double-strand break repair"/>
    <property type="evidence" value="ECO:0007669"/>
    <property type="project" value="TreeGrafter"/>
</dbReference>
<dbReference type="PANTHER" id="PTHR32182:SF0">
    <property type="entry name" value="DNA REPLICATION AND REPAIR PROTEIN RECF"/>
    <property type="match status" value="1"/>
</dbReference>
<keyword evidence="4 9" id="KW-0963">Cytoplasm</keyword>
<protein>
    <recommendedName>
        <fullName evidence="3 9">DNA replication and repair protein RecF</fullName>
    </recommendedName>
</protein>
<dbReference type="Pfam" id="PF02463">
    <property type="entry name" value="SMC_N"/>
    <property type="match status" value="1"/>
</dbReference>
<dbReference type="HOGENOM" id="CLU_040267_0_0_6"/>
<dbReference type="EMBL" id="CP007030">
    <property type="protein sequence ID" value="AHF02125.1"/>
    <property type="molecule type" value="Genomic_DNA"/>
</dbReference>
<dbReference type="InterPro" id="IPR001238">
    <property type="entry name" value="DNA-binding_RecF"/>
</dbReference>
<dbReference type="GO" id="GO:0003697">
    <property type="term" value="F:single-stranded DNA binding"/>
    <property type="evidence" value="ECO:0007669"/>
    <property type="project" value="UniProtKB-UniRule"/>
</dbReference>
<dbReference type="eggNOG" id="COG1195">
    <property type="taxonomic scope" value="Bacteria"/>
</dbReference>
<dbReference type="PROSITE" id="PS00617">
    <property type="entry name" value="RECF_1"/>
    <property type="match status" value="1"/>
</dbReference>
<evidence type="ECO:0000259" key="11">
    <source>
        <dbReference type="Pfam" id="PF02463"/>
    </source>
</evidence>
<keyword evidence="9 10" id="KW-0742">SOS response</keyword>
<keyword evidence="5 9" id="KW-0235">DNA replication</keyword>
<keyword evidence="6 9" id="KW-0547">Nucleotide-binding</keyword>
<comment type="subcellular location">
    <subcellularLocation>
        <location evidence="1 9 10">Cytoplasm</location>
    </subcellularLocation>
</comment>
<evidence type="ECO:0000256" key="6">
    <source>
        <dbReference type="ARBA" id="ARBA00022741"/>
    </source>
</evidence>
<name>W0DU64_9GAMM</name>
<dbReference type="FunCoup" id="W0DU64">
    <property type="interactions" value="194"/>
</dbReference>
<dbReference type="Gene3D" id="1.20.1050.90">
    <property type="entry name" value="RecF/RecN/SMC, N-terminal domain"/>
    <property type="match status" value="1"/>
</dbReference>
<evidence type="ECO:0000256" key="2">
    <source>
        <dbReference type="ARBA" id="ARBA00008016"/>
    </source>
</evidence>
<dbReference type="NCBIfam" id="TIGR00611">
    <property type="entry name" value="recf"/>
    <property type="match status" value="1"/>
</dbReference>
<evidence type="ECO:0000256" key="4">
    <source>
        <dbReference type="ARBA" id="ARBA00022490"/>
    </source>
</evidence>
<keyword evidence="13" id="KW-1185">Reference proteome</keyword>
<dbReference type="GO" id="GO:0005737">
    <property type="term" value="C:cytoplasm"/>
    <property type="evidence" value="ECO:0007669"/>
    <property type="project" value="UniProtKB-SubCell"/>
</dbReference>
<evidence type="ECO:0000256" key="9">
    <source>
        <dbReference type="HAMAP-Rule" id="MF_00365"/>
    </source>
</evidence>
<feature type="domain" description="RecF/RecN/SMC N-terminal" evidence="11">
    <location>
        <begin position="22"/>
        <end position="366"/>
    </location>
</feature>
<evidence type="ECO:0000313" key="12">
    <source>
        <dbReference type="EMBL" id="AHF02125.1"/>
    </source>
</evidence>
<dbReference type="InterPro" id="IPR003395">
    <property type="entry name" value="RecF/RecN/SMC_N"/>
</dbReference>
<dbReference type="GO" id="GO:0009432">
    <property type="term" value="P:SOS response"/>
    <property type="evidence" value="ECO:0007669"/>
    <property type="project" value="UniProtKB-UniRule"/>
</dbReference>
<evidence type="ECO:0000313" key="13">
    <source>
        <dbReference type="Proteomes" id="UP000005380"/>
    </source>
</evidence>
<dbReference type="SUPFAM" id="SSF52540">
    <property type="entry name" value="P-loop containing nucleoside triphosphate hydrolases"/>
    <property type="match status" value="1"/>
</dbReference>
<dbReference type="STRING" id="717772.THIAE_10460"/>
<feature type="binding site" evidence="9">
    <location>
        <begin position="49"/>
        <end position="56"/>
    </location>
    <ligand>
        <name>ATP</name>
        <dbReference type="ChEBI" id="CHEBI:30616"/>
    </ligand>
</feature>
<evidence type="ECO:0000256" key="1">
    <source>
        <dbReference type="ARBA" id="ARBA00004496"/>
    </source>
</evidence>
<dbReference type="PANTHER" id="PTHR32182">
    <property type="entry name" value="DNA REPLICATION AND REPAIR PROTEIN RECF"/>
    <property type="match status" value="1"/>
</dbReference>
<dbReference type="Proteomes" id="UP000005380">
    <property type="component" value="Chromosome"/>
</dbReference>
<dbReference type="PROSITE" id="PS00618">
    <property type="entry name" value="RECF_2"/>
    <property type="match status" value="1"/>
</dbReference>
<dbReference type="HAMAP" id="MF_00365">
    <property type="entry name" value="RecF"/>
    <property type="match status" value="1"/>
</dbReference>
<dbReference type="AlphaFoldDB" id="W0DU64"/>
<keyword evidence="9 10" id="KW-0227">DNA damage</keyword>